<gene>
    <name evidence="8" type="ORF">BGZ97_002459</name>
</gene>
<dbReference type="Proteomes" id="UP000823405">
    <property type="component" value="Unassembled WGS sequence"/>
</dbReference>
<dbReference type="AlphaFoldDB" id="A0A9P6RFR6"/>
<sequence>MRRCSHPLITLKHNGHDKAIFERYDVDKDGALSNAELDAFAKDTNGDVFDEDARAEITEFLDLDNKGQLTLKGFLQMYNLQTSSEPAETWKDLQKHGYDTNLKLVASRNEDRDEKPMPNRP</sequence>
<comment type="caution">
    <text evidence="8">The sequence shown here is derived from an EMBL/GenBank/DDBJ whole genome shotgun (WGS) entry which is preliminary data.</text>
</comment>
<dbReference type="OrthoDB" id="26525at2759"/>
<keyword evidence="9" id="KW-1185">Reference proteome</keyword>
<dbReference type="InterPro" id="IPR011992">
    <property type="entry name" value="EF-hand-dom_pair"/>
</dbReference>
<dbReference type="InterPro" id="IPR018247">
    <property type="entry name" value="EF_Hand_1_Ca_BS"/>
</dbReference>
<evidence type="ECO:0000256" key="4">
    <source>
        <dbReference type="ARBA" id="ARBA00022837"/>
    </source>
</evidence>
<dbReference type="GO" id="GO:0005509">
    <property type="term" value="F:calcium ion binding"/>
    <property type="evidence" value="ECO:0007669"/>
    <property type="project" value="InterPro"/>
</dbReference>
<evidence type="ECO:0000313" key="9">
    <source>
        <dbReference type="Proteomes" id="UP000823405"/>
    </source>
</evidence>
<dbReference type="GO" id="GO:0098797">
    <property type="term" value="C:plasma membrane protein complex"/>
    <property type="evidence" value="ECO:0007669"/>
    <property type="project" value="TreeGrafter"/>
</dbReference>
<evidence type="ECO:0000256" key="3">
    <source>
        <dbReference type="ARBA" id="ARBA00022737"/>
    </source>
</evidence>
<organism evidence="8 9">
    <name type="scientific">Linnemannia gamsii</name>
    <dbReference type="NCBI Taxonomy" id="64522"/>
    <lineage>
        <taxon>Eukaryota</taxon>
        <taxon>Fungi</taxon>
        <taxon>Fungi incertae sedis</taxon>
        <taxon>Mucoromycota</taxon>
        <taxon>Mortierellomycotina</taxon>
        <taxon>Mortierellomycetes</taxon>
        <taxon>Mortierellales</taxon>
        <taxon>Mortierellaceae</taxon>
        <taxon>Linnemannia</taxon>
    </lineage>
</organism>
<dbReference type="PANTHER" id="PTHR46819:SF1">
    <property type="entry name" value="EF-HAND CALCIUM-BINDING DOMAIN-CONTAINING PROTEIN 7"/>
    <property type="match status" value="1"/>
</dbReference>
<dbReference type="EMBL" id="JAAAIN010000154">
    <property type="protein sequence ID" value="KAG0319287.1"/>
    <property type="molecule type" value="Genomic_DNA"/>
</dbReference>
<evidence type="ECO:0000259" key="7">
    <source>
        <dbReference type="PROSITE" id="PS50222"/>
    </source>
</evidence>
<protein>
    <recommendedName>
        <fullName evidence="7">EF-hand domain-containing protein</fullName>
    </recommendedName>
</protein>
<keyword evidence="2" id="KW-0479">Metal-binding</keyword>
<feature type="region of interest" description="Disordered" evidence="6">
    <location>
        <begin position="101"/>
        <end position="121"/>
    </location>
</feature>
<accession>A0A9P6RFR6</accession>
<comment type="subcellular location">
    <subcellularLocation>
        <location evidence="1">Membrane</location>
    </subcellularLocation>
</comment>
<evidence type="ECO:0000256" key="5">
    <source>
        <dbReference type="ARBA" id="ARBA00023136"/>
    </source>
</evidence>
<evidence type="ECO:0000256" key="2">
    <source>
        <dbReference type="ARBA" id="ARBA00022723"/>
    </source>
</evidence>
<dbReference type="PROSITE" id="PS00018">
    <property type="entry name" value="EF_HAND_1"/>
    <property type="match status" value="1"/>
</dbReference>
<dbReference type="InterPro" id="IPR052266">
    <property type="entry name" value="Miro-EF-hand_domain"/>
</dbReference>
<dbReference type="InterPro" id="IPR002048">
    <property type="entry name" value="EF_hand_dom"/>
</dbReference>
<name>A0A9P6RFR6_9FUNG</name>
<keyword evidence="4" id="KW-0106">Calcium</keyword>
<evidence type="ECO:0000256" key="1">
    <source>
        <dbReference type="ARBA" id="ARBA00004370"/>
    </source>
</evidence>
<dbReference type="SUPFAM" id="SSF47473">
    <property type="entry name" value="EF-hand"/>
    <property type="match status" value="1"/>
</dbReference>
<keyword evidence="5" id="KW-0472">Membrane</keyword>
<dbReference type="Pfam" id="PF13499">
    <property type="entry name" value="EF-hand_7"/>
    <property type="match status" value="1"/>
</dbReference>
<reference evidence="8" key="1">
    <citation type="journal article" date="2020" name="Fungal Divers.">
        <title>Resolving the Mortierellaceae phylogeny through synthesis of multi-gene phylogenetics and phylogenomics.</title>
        <authorList>
            <person name="Vandepol N."/>
            <person name="Liber J."/>
            <person name="Desiro A."/>
            <person name="Na H."/>
            <person name="Kennedy M."/>
            <person name="Barry K."/>
            <person name="Grigoriev I.V."/>
            <person name="Miller A.N."/>
            <person name="O'Donnell K."/>
            <person name="Stajich J.E."/>
            <person name="Bonito G."/>
        </authorList>
    </citation>
    <scope>NUCLEOTIDE SEQUENCE</scope>
    <source>
        <strain evidence="8">NVP60</strain>
    </source>
</reference>
<feature type="compositionally biased region" description="Basic and acidic residues" evidence="6">
    <location>
        <begin position="108"/>
        <end position="121"/>
    </location>
</feature>
<feature type="domain" description="EF-hand" evidence="7">
    <location>
        <begin position="18"/>
        <end position="47"/>
    </location>
</feature>
<dbReference type="GO" id="GO:0060170">
    <property type="term" value="C:ciliary membrane"/>
    <property type="evidence" value="ECO:0007669"/>
    <property type="project" value="TreeGrafter"/>
</dbReference>
<dbReference type="Gene3D" id="1.10.238.10">
    <property type="entry name" value="EF-hand"/>
    <property type="match status" value="1"/>
</dbReference>
<keyword evidence="3" id="KW-0677">Repeat</keyword>
<evidence type="ECO:0000313" key="8">
    <source>
        <dbReference type="EMBL" id="KAG0319287.1"/>
    </source>
</evidence>
<dbReference type="PANTHER" id="PTHR46819">
    <property type="entry name" value="EF-HAND CALCIUM-BINDING DOMAIN-CONTAINING PROTEIN 7"/>
    <property type="match status" value="1"/>
</dbReference>
<proteinExistence type="predicted"/>
<dbReference type="PROSITE" id="PS50222">
    <property type="entry name" value="EF_HAND_2"/>
    <property type="match status" value="1"/>
</dbReference>
<evidence type="ECO:0000256" key="6">
    <source>
        <dbReference type="SAM" id="MobiDB-lite"/>
    </source>
</evidence>
<dbReference type="GO" id="GO:1903569">
    <property type="term" value="P:positive regulation of protein localization to ciliary membrane"/>
    <property type="evidence" value="ECO:0007669"/>
    <property type="project" value="TreeGrafter"/>
</dbReference>